<feature type="non-terminal residue" evidence="3">
    <location>
        <position position="1"/>
    </location>
</feature>
<proteinExistence type="predicted"/>
<dbReference type="GO" id="GO:0003676">
    <property type="term" value="F:nucleic acid binding"/>
    <property type="evidence" value="ECO:0007669"/>
    <property type="project" value="InterPro"/>
</dbReference>
<dbReference type="InterPro" id="IPR036875">
    <property type="entry name" value="Znf_CCHC_sf"/>
</dbReference>
<reference evidence="3" key="1">
    <citation type="journal article" date="2023" name="Insect Mol. Biol.">
        <title>Genome sequencing provides insights into the evolution of gene families encoding plant cell wall-degrading enzymes in longhorned beetles.</title>
        <authorList>
            <person name="Shin N.R."/>
            <person name="Okamura Y."/>
            <person name="Kirsch R."/>
            <person name="Pauchet Y."/>
        </authorList>
    </citation>
    <scope>NUCLEOTIDE SEQUENCE</scope>
    <source>
        <strain evidence="3">RBIC_L_NR</strain>
    </source>
</reference>
<feature type="domain" description="CCHC-type" evidence="2">
    <location>
        <begin position="80"/>
        <end position="96"/>
    </location>
</feature>
<sequence>LSRARAGRFQTPEALYQEYLSTINEQPASTNSRRDSQNFLQKNNYRNGKQNVQEVSGSPRCYNCKLRSHVSTKCPKPKVECTICKRLGHTAATCTRKPHHNLGPSSLTTKIAPPREIGEGSKTSTPNTNICYFIDVLIDNTALRGYVDTCSAVVTLRQSDAEKLNITWAPTKTEYGGRKIMAMGQTKIRLRVDLADAEMTTLIVPDEEQSIQILVGQPFINSAGVIMVVKNGQVRLFNEEVFKFPKYDLFNKRKIPLWATEAVVIPPFHIGHIQVESDDNTDGEVFVDLQVRAWFNTEYAVPRCIIKSHGILPVLNNSEHPLRFRKSQVINC</sequence>
<dbReference type="InterPro" id="IPR021109">
    <property type="entry name" value="Peptidase_aspartic_dom_sf"/>
</dbReference>
<dbReference type="Proteomes" id="UP001162156">
    <property type="component" value="Unassembled WGS sequence"/>
</dbReference>
<evidence type="ECO:0000313" key="4">
    <source>
        <dbReference type="Proteomes" id="UP001162156"/>
    </source>
</evidence>
<organism evidence="3 4">
    <name type="scientific">Rhamnusium bicolor</name>
    <dbReference type="NCBI Taxonomy" id="1586634"/>
    <lineage>
        <taxon>Eukaryota</taxon>
        <taxon>Metazoa</taxon>
        <taxon>Ecdysozoa</taxon>
        <taxon>Arthropoda</taxon>
        <taxon>Hexapoda</taxon>
        <taxon>Insecta</taxon>
        <taxon>Pterygota</taxon>
        <taxon>Neoptera</taxon>
        <taxon>Endopterygota</taxon>
        <taxon>Coleoptera</taxon>
        <taxon>Polyphaga</taxon>
        <taxon>Cucujiformia</taxon>
        <taxon>Chrysomeloidea</taxon>
        <taxon>Cerambycidae</taxon>
        <taxon>Lepturinae</taxon>
        <taxon>Rhagiini</taxon>
        <taxon>Rhamnusium</taxon>
    </lineage>
</organism>
<evidence type="ECO:0000256" key="1">
    <source>
        <dbReference type="SAM" id="MobiDB-lite"/>
    </source>
</evidence>
<protein>
    <recommendedName>
        <fullName evidence="2">CCHC-type domain-containing protein</fullName>
    </recommendedName>
</protein>
<dbReference type="SMART" id="SM00343">
    <property type="entry name" value="ZnF_C2HC"/>
    <property type="match status" value="2"/>
</dbReference>
<keyword evidence="4" id="KW-1185">Reference proteome</keyword>
<evidence type="ECO:0000259" key="2">
    <source>
        <dbReference type="SMART" id="SM00343"/>
    </source>
</evidence>
<dbReference type="EMBL" id="JANEYF010003925">
    <property type="protein sequence ID" value="KAJ8933080.1"/>
    <property type="molecule type" value="Genomic_DNA"/>
</dbReference>
<dbReference type="Gene3D" id="2.40.70.10">
    <property type="entry name" value="Acid Proteases"/>
    <property type="match status" value="1"/>
</dbReference>
<feature type="region of interest" description="Disordered" evidence="1">
    <location>
        <begin position="25"/>
        <end position="52"/>
    </location>
</feature>
<dbReference type="GO" id="GO:0008270">
    <property type="term" value="F:zinc ion binding"/>
    <property type="evidence" value="ECO:0007669"/>
    <property type="project" value="InterPro"/>
</dbReference>
<feature type="domain" description="CCHC-type" evidence="2">
    <location>
        <begin position="60"/>
        <end position="76"/>
    </location>
</feature>
<dbReference type="SUPFAM" id="SSF57756">
    <property type="entry name" value="Retrovirus zinc finger-like domains"/>
    <property type="match status" value="1"/>
</dbReference>
<name>A0AAV8X3Y9_9CUCU</name>
<accession>A0AAV8X3Y9</accession>
<dbReference type="Gene3D" id="4.10.60.10">
    <property type="entry name" value="Zinc finger, CCHC-type"/>
    <property type="match status" value="1"/>
</dbReference>
<comment type="caution">
    <text evidence="3">The sequence shown here is derived from an EMBL/GenBank/DDBJ whole genome shotgun (WGS) entry which is preliminary data.</text>
</comment>
<gene>
    <name evidence="3" type="ORF">NQ314_014234</name>
</gene>
<dbReference type="InterPro" id="IPR001878">
    <property type="entry name" value="Znf_CCHC"/>
</dbReference>
<dbReference type="AlphaFoldDB" id="A0AAV8X3Y9"/>
<evidence type="ECO:0000313" key="3">
    <source>
        <dbReference type="EMBL" id="KAJ8933080.1"/>
    </source>
</evidence>